<feature type="domain" description="Methyltransferase" evidence="1">
    <location>
        <begin position="42"/>
        <end position="133"/>
    </location>
</feature>
<dbReference type="PANTHER" id="PTHR43591:SF110">
    <property type="entry name" value="RHODANESE DOMAIN-CONTAINING PROTEIN"/>
    <property type="match status" value="1"/>
</dbReference>
<evidence type="ECO:0000259" key="1">
    <source>
        <dbReference type="Pfam" id="PF13649"/>
    </source>
</evidence>
<dbReference type="Gene3D" id="3.40.50.150">
    <property type="entry name" value="Vaccinia Virus protein VP39"/>
    <property type="match status" value="1"/>
</dbReference>
<sequence length="238" mass="26584">MYEGEFAELYDQFYEARGKDYAAEASAVTDLVRSRYPHADSVLDVACGTGSHLEPLSRSFGRVEGLELSPAMIEVAERRYPQLTVTQGDMRAIDLPRQFDAVTCMFSSIGHMVDVDELDAALDSFARHLAPQGVVVVEPWWFPETFLPGYVAADVVRVGDRAISRTSHSLRDGRVSRLEIHWLVADPTDGVRHETEHYEITLFEREEYETAFRQAGLDVEYLEGGPSGRGLFVGLHAG</sequence>
<dbReference type="Gene3D" id="2.20.130.10">
    <property type="entry name" value="CAC2371-like domains"/>
    <property type="match status" value="1"/>
</dbReference>
<reference evidence="2" key="3">
    <citation type="submission" date="2005-02" db="EMBL/GenBank/DDBJ databases">
        <authorList>
            <person name="Brikun I.A."/>
            <person name="Reeves A.R."/>
            <person name="Weber J.M."/>
        </authorList>
    </citation>
    <scope>NUCLEOTIDE SEQUENCE</scope>
</reference>
<dbReference type="KEGG" id="aer:AERYTH_15940"/>
<dbReference type="Proteomes" id="UP000067689">
    <property type="component" value="Chromosome"/>
</dbReference>
<keyword evidence="2" id="KW-0489">Methyltransferase</keyword>
<dbReference type="EMBL" id="AY623658">
    <property type="protein sequence ID" value="AAU93810.1"/>
    <property type="molecule type" value="Genomic_DNA"/>
</dbReference>
<dbReference type="GO" id="GO:0032259">
    <property type="term" value="P:methylation"/>
    <property type="evidence" value="ECO:0007669"/>
    <property type="project" value="UniProtKB-KW"/>
</dbReference>
<dbReference type="RefSeq" id="WP_067860683.1">
    <property type="nucleotide sequence ID" value="NZ_CP011502.1"/>
</dbReference>
<keyword evidence="2" id="KW-0808">Transferase</keyword>
<dbReference type="Pfam" id="PF13649">
    <property type="entry name" value="Methyltransf_25"/>
    <property type="match status" value="1"/>
</dbReference>
<dbReference type="PANTHER" id="PTHR43591">
    <property type="entry name" value="METHYLTRANSFERASE"/>
    <property type="match status" value="1"/>
</dbReference>
<evidence type="ECO:0000313" key="2">
    <source>
        <dbReference type="EMBL" id="AAU93810.1"/>
    </source>
</evidence>
<reference evidence="3" key="5">
    <citation type="submission" date="2016-01" db="EMBL/GenBank/DDBJ databases">
        <authorList>
            <person name="McClelland M."/>
            <person name="Jain A."/>
            <person name="Saraogi P."/>
            <person name="Mendelson R."/>
            <person name="Westerman R."/>
            <person name="SanMiguel P."/>
            <person name="Csonka L."/>
        </authorList>
    </citation>
    <scope>NUCLEOTIDE SEQUENCE</scope>
    <source>
        <strain evidence="3">AR18</strain>
    </source>
</reference>
<dbReference type="EMBL" id="CP011502">
    <property type="protein sequence ID" value="ALX06081.1"/>
    <property type="molecule type" value="Genomic_DNA"/>
</dbReference>
<dbReference type="InterPro" id="IPR041698">
    <property type="entry name" value="Methyltransf_25"/>
</dbReference>
<dbReference type="SUPFAM" id="SSF53335">
    <property type="entry name" value="S-adenosyl-L-methionine-dependent methyltransferases"/>
    <property type="match status" value="1"/>
</dbReference>
<gene>
    <name evidence="2" type="primary">eryCVI</name>
    <name evidence="3" type="ORF">AERYTH_15940</name>
</gene>
<evidence type="ECO:0000313" key="4">
    <source>
        <dbReference type="Proteomes" id="UP000067689"/>
    </source>
</evidence>
<dbReference type="GO" id="GO:0008168">
    <property type="term" value="F:methyltransferase activity"/>
    <property type="evidence" value="ECO:0007669"/>
    <property type="project" value="UniProtKB-KW"/>
</dbReference>
<dbReference type="STRING" id="2041.AERYTH_15940"/>
<reference evidence="2" key="2">
    <citation type="journal article" date="2004" name="J. Ind. Microbiol. Biotechnol.">
        <title>The erythromycin biosynthetic gene cluster of Aeromicrobium erythreum.</title>
        <authorList>
            <person name="Brikun I.A."/>
            <person name="Reeves A.R."/>
            <person name="Cernota W.H."/>
            <person name="Luu M.B."/>
            <person name="Weber J.M."/>
        </authorList>
    </citation>
    <scope>NUCLEOTIDE SEQUENCE</scope>
</reference>
<name>Q5Y9G1_9ACTN</name>
<keyword evidence="4" id="KW-1185">Reference proteome</keyword>
<dbReference type="AlphaFoldDB" id="Q5Y9G1"/>
<reference evidence="3 4" key="1">
    <citation type="journal article" date="1991" name="Int. J. Syst. Bacteriol.">
        <title>Description of the erythromycin-producing bacterium Arthrobacter sp. strain NRRL B-3381 as Aeromicrobium erythreum gen. nov., sp. nov.</title>
        <authorList>
            <person name="Miller E.S."/>
            <person name="Woese C.R."/>
            <person name="Brenner S."/>
        </authorList>
    </citation>
    <scope>NUCLEOTIDE SEQUENCE [LARGE SCALE GENOMIC DNA]</scope>
    <source>
        <strain evidence="3 4">AR18</strain>
    </source>
</reference>
<accession>Q5Y9G1</accession>
<protein>
    <submittedName>
        <fullName evidence="3">EryCVI SAM-dependent methyltransferase</fullName>
    </submittedName>
    <submittedName>
        <fullName evidence="2">N-methyltransferase</fullName>
    </submittedName>
</protein>
<dbReference type="PATRIC" id="fig|2041.4.peg.3329"/>
<dbReference type="OrthoDB" id="9797252at2"/>
<reference evidence="3" key="4">
    <citation type="journal article" date="2016" name="Genome Announc.">
        <title>Genome Sequence of Aeromicrobium erythreum NRRL B-3381, an Erythromycin-Producing Bacterium of the Nocardioidaceae.</title>
        <authorList>
            <person name="Harrell E.A."/>
            <person name="Miller E.S."/>
        </authorList>
    </citation>
    <scope>NUCLEOTIDE SEQUENCE</scope>
    <source>
        <strain evidence="3">AR18</strain>
    </source>
</reference>
<organism evidence="2">
    <name type="scientific">Aeromicrobium erythreum</name>
    <dbReference type="NCBI Taxonomy" id="2041"/>
    <lineage>
        <taxon>Bacteria</taxon>
        <taxon>Bacillati</taxon>
        <taxon>Actinomycetota</taxon>
        <taxon>Actinomycetes</taxon>
        <taxon>Propionibacteriales</taxon>
        <taxon>Nocardioidaceae</taxon>
        <taxon>Aeromicrobium</taxon>
    </lineage>
</organism>
<dbReference type="CDD" id="cd02440">
    <property type="entry name" value="AdoMet_MTases"/>
    <property type="match status" value="1"/>
</dbReference>
<dbReference type="InterPro" id="IPR029063">
    <property type="entry name" value="SAM-dependent_MTases_sf"/>
</dbReference>
<evidence type="ECO:0000313" key="3">
    <source>
        <dbReference type="EMBL" id="ALX06081.1"/>
    </source>
</evidence>
<proteinExistence type="predicted"/>